<evidence type="ECO:0000313" key="2">
    <source>
        <dbReference type="Proteomes" id="UP000188268"/>
    </source>
</evidence>
<dbReference type="Gramene" id="OMO88388">
    <property type="protein sequence ID" value="OMO88388"/>
    <property type="gene ID" value="CCACVL1_08423"/>
</dbReference>
<organism evidence="1 2">
    <name type="scientific">Corchorus capsularis</name>
    <name type="common">Jute</name>
    <dbReference type="NCBI Taxonomy" id="210143"/>
    <lineage>
        <taxon>Eukaryota</taxon>
        <taxon>Viridiplantae</taxon>
        <taxon>Streptophyta</taxon>
        <taxon>Embryophyta</taxon>
        <taxon>Tracheophyta</taxon>
        <taxon>Spermatophyta</taxon>
        <taxon>Magnoliopsida</taxon>
        <taxon>eudicotyledons</taxon>
        <taxon>Gunneridae</taxon>
        <taxon>Pentapetalae</taxon>
        <taxon>rosids</taxon>
        <taxon>malvids</taxon>
        <taxon>Malvales</taxon>
        <taxon>Malvaceae</taxon>
        <taxon>Grewioideae</taxon>
        <taxon>Apeibeae</taxon>
        <taxon>Corchorus</taxon>
    </lineage>
</organism>
<proteinExistence type="predicted"/>
<evidence type="ECO:0000313" key="1">
    <source>
        <dbReference type="EMBL" id="OMO88388.1"/>
    </source>
</evidence>
<dbReference type="EMBL" id="AWWV01009006">
    <property type="protein sequence ID" value="OMO88388.1"/>
    <property type="molecule type" value="Genomic_DNA"/>
</dbReference>
<reference evidence="1 2" key="1">
    <citation type="submission" date="2013-09" db="EMBL/GenBank/DDBJ databases">
        <title>Corchorus capsularis genome sequencing.</title>
        <authorList>
            <person name="Alam M."/>
            <person name="Haque M.S."/>
            <person name="Islam M.S."/>
            <person name="Emdad E.M."/>
            <person name="Islam M.M."/>
            <person name="Ahmed B."/>
            <person name="Halim A."/>
            <person name="Hossen Q.M.M."/>
            <person name="Hossain M.Z."/>
            <person name="Ahmed R."/>
            <person name="Khan M.M."/>
            <person name="Islam R."/>
            <person name="Rashid M.M."/>
            <person name="Khan S.A."/>
            <person name="Rahman M.S."/>
            <person name="Alam M."/>
        </authorList>
    </citation>
    <scope>NUCLEOTIDE SEQUENCE [LARGE SCALE GENOMIC DNA]</scope>
    <source>
        <strain evidence="2">cv. CVL-1</strain>
        <tissue evidence="1">Whole seedling</tissue>
    </source>
</reference>
<name>A0A1R3J0N0_COCAP</name>
<gene>
    <name evidence="1" type="ORF">CCACVL1_08423</name>
</gene>
<comment type="caution">
    <text evidence="1">The sequence shown here is derived from an EMBL/GenBank/DDBJ whole genome shotgun (WGS) entry which is preliminary data.</text>
</comment>
<protein>
    <submittedName>
        <fullName evidence="1">Uncharacterized protein</fullName>
    </submittedName>
</protein>
<dbReference type="Proteomes" id="UP000188268">
    <property type="component" value="Unassembled WGS sequence"/>
</dbReference>
<accession>A0A1R3J0N0</accession>
<sequence length="144" mass="16104">MKLLRSQATFLLESKAEEPSKGRMVRMNATSGAEWTSLLMTCHHKSTVGGSYFVITASDTTFIKTSPLAFEGFIVALIKKFAENTAGESDGLPTQMVTETEMETETDAGFFWARVVVWFAYLWKRKGTRQSDECFVTCSFLSTL</sequence>
<dbReference type="AlphaFoldDB" id="A0A1R3J0N0"/>
<keyword evidence="2" id="KW-1185">Reference proteome</keyword>